<feature type="transmembrane region" description="Helical" evidence="6">
    <location>
        <begin position="696"/>
        <end position="713"/>
    </location>
</feature>
<evidence type="ECO:0000313" key="8">
    <source>
        <dbReference type="EMBL" id="QDS77010.1"/>
    </source>
</evidence>
<feature type="transmembrane region" description="Helical" evidence="6">
    <location>
        <begin position="302"/>
        <end position="321"/>
    </location>
</feature>
<feature type="transmembrane region" description="Helical" evidence="6">
    <location>
        <begin position="558"/>
        <end position="578"/>
    </location>
</feature>
<feature type="transmembrane region" description="Helical" evidence="6">
    <location>
        <begin position="590"/>
        <end position="613"/>
    </location>
</feature>
<feature type="compositionally biased region" description="Polar residues" evidence="7">
    <location>
        <begin position="1"/>
        <end position="22"/>
    </location>
</feature>
<evidence type="ECO:0000256" key="2">
    <source>
        <dbReference type="ARBA" id="ARBA00007168"/>
    </source>
</evidence>
<feature type="compositionally biased region" description="Basic and acidic residues" evidence="7">
    <location>
        <begin position="177"/>
        <end position="186"/>
    </location>
</feature>
<dbReference type="STRING" id="50376.A0A517LMY8"/>
<keyword evidence="3 6" id="KW-0812">Transmembrane</keyword>
<feature type="compositionally biased region" description="Polar residues" evidence="7">
    <location>
        <begin position="207"/>
        <end position="216"/>
    </location>
</feature>
<feature type="compositionally biased region" description="Basic and acidic residues" evidence="7">
    <location>
        <begin position="26"/>
        <end position="43"/>
    </location>
</feature>
<feature type="transmembrane region" description="Helical" evidence="6">
    <location>
        <begin position="410"/>
        <end position="427"/>
    </location>
</feature>
<protein>
    <recommendedName>
        <fullName evidence="6">Protein PNS1</fullName>
    </recommendedName>
</protein>
<accession>A0A517LMY8</accession>
<dbReference type="AlphaFoldDB" id="A0A517LMY8"/>
<dbReference type="Proteomes" id="UP000316270">
    <property type="component" value="Chromosome 16"/>
</dbReference>
<feature type="transmembrane region" description="Helical" evidence="6">
    <location>
        <begin position="341"/>
        <end position="363"/>
    </location>
</feature>
<evidence type="ECO:0000256" key="6">
    <source>
        <dbReference type="RuleBase" id="RU368066"/>
    </source>
</evidence>
<evidence type="ECO:0000256" key="4">
    <source>
        <dbReference type="ARBA" id="ARBA00022989"/>
    </source>
</evidence>
<dbReference type="GO" id="GO:0005886">
    <property type="term" value="C:plasma membrane"/>
    <property type="evidence" value="ECO:0007669"/>
    <property type="project" value="UniProtKB-SubCell"/>
</dbReference>
<keyword evidence="4 6" id="KW-1133">Transmembrane helix</keyword>
<feature type="compositionally biased region" description="Polar residues" evidence="7">
    <location>
        <begin position="238"/>
        <end position="248"/>
    </location>
</feature>
<evidence type="ECO:0000313" key="9">
    <source>
        <dbReference type="Proteomes" id="UP000316270"/>
    </source>
</evidence>
<organism evidence="8 9">
    <name type="scientific">Venturia effusa</name>
    <dbReference type="NCBI Taxonomy" id="50376"/>
    <lineage>
        <taxon>Eukaryota</taxon>
        <taxon>Fungi</taxon>
        <taxon>Dikarya</taxon>
        <taxon>Ascomycota</taxon>
        <taxon>Pezizomycotina</taxon>
        <taxon>Dothideomycetes</taxon>
        <taxon>Pleosporomycetidae</taxon>
        <taxon>Venturiales</taxon>
        <taxon>Venturiaceae</taxon>
        <taxon>Venturia</taxon>
    </lineage>
</organism>
<evidence type="ECO:0000256" key="5">
    <source>
        <dbReference type="ARBA" id="ARBA00023136"/>
    </source>
</evidence>
<keyword evidence="5 6" id="KW-0472">Membrane</keyword>
<evidence type="ECO:0000256" key="3">
    <source>
        <dbReference type="ARBA" id="ARBA00022692"/>
    </source>
</evidence>
<sequence>MAMFRTSSNASRFLAQSQSRFSLNPADDRSNSPSDRRQRRDNSRLGSRSYLQRQPMPDPYQRSGSQMSRFPFASRGQTNPAPLFFSATDEFREEDDAEEREREVADYYALQKSRRHFGASRLSESSEIDEEANSGTDDEHRDNALSRHYTTSRGIRSSWKGERIPKRGRPATVEESVSERPEREVSSAESETTPSSKGKGKLVDVELSSSERSSMDQVDAEDFADQDHGEDSPPPFQQFRNRPTTGISKQHLYNPYDTDDETAQLNPRPPSPDRESVPPGVSEEAIEPPKIDMKHDPFWSSLFWICLASLFATSLLVYLNTEEPSKKKPLGDTVYTVLHKSFHLLAVDTLVAVIVAAVWLALLRNFLRPLAYLMFIAVPIILLSFSLYPLVSSYKGYWHGTRFQDKAMRMLSFIPLAGAFMWCYLAYKARFSIGKAVAILDFASSVLAQTPALLFAGFVTLAATVTWFWVWLLLFTRVFLEGHWSSGKKSLYVIDVSTWWLGVFYALMLLWTQSVISGVQRATSAATTSQWYFHRNSQPTPSSRTVVQMSFQHATGPLFGSICLSTFLTVAIRLPLLLLPRRLVVPFSWFFYALVPSPIASLTNPLTLTYAAIHSQPLTTSATNLSKMSFVSPTETSTTLGPYSVNAPSADTLVQYRTAKLILHATRYMMTIALGFGGWVSTARMLHLVDSYSGSLYAYIVGLGAAAIGWGVLGAMEGIILGIVDALVVCWGSEVAADRGGDRRYCREAEELFLSKPVRLHGEYV</sequence>
<dbReference type="InterPro" id="IPR007603">
    <property type="entry name" value="Choline_transptr-like"/>
</dbReference>
<feature type="transmembrane region" description="Helical" evidence="6">
    <location>
        <begin position="492"/>
        <end position="511"/>
    </location>
</feature>
<dbReference type="PANTHER" id="PTHR12385">
    <property type="entry name" value="CHOLINE TRANSPORTER-LIKE (SLC FAMILY 44)"/>
    <property type="match status" value="1"/>
</dbReference>
<dbReference type="GO" id="GO:0022857">
    <property type="term" value="F:transmembrane transporter activity"/>
    <property type="evidence" value="ECO:0007669"/>
    <property type="project" value="UniProtKB-UniRule"/>
</dbReference>
<dbReference type="OrthoDB" id="420519at2759"/>
<gene>
    <name evidence="8" type="ORF">FKW77_006228</name>
</gene>
<reference evidence="8 9" key="1">
    <citation type="submission" date="2019-07" db="EMBL/GenBank/DDBJ databases">
        <title>Finished genome of Venturia effusa.</title>
        <authorList>
            <person name="Young C.A."/>
            <person name="Cox M.P."/>
            <person name="Ganley A.R.D."/>
            <person name="David W.J."/>
        </authorList>
    </citation>
    <scope>NUCLEOTIDE SEQUENCE [LARGE SCALE GENOMIC DNA]</scope>
    <source>
        <strain evidence="9">albino</strain>
    </source>
</reference>
<comment type="similarity">
    <text evidence="2 6">Belongs to the CTL (choline transporter-like) family.</text>
</comment>
<dbReference type="EMBL" id="CP042200">
    <property type="protein sequence ID" value="QDS77010.1"/>
    <property type="molecule type" value="Genomic_DNA"/>
</dbReference>
<evidence type="ECO:0000256" key="7">
    <source>
        <dbReference type="SAM" id="MobiDB-lite"/>
    </source>
</evidence>
<feature type="transmembrane region" description="Helical" evidence="6">
    <location>
        <begin position="668"/>
        <end position="689"/>
    </location>
</feature>
<dbReference type="PANTHER" id="PTHR12385:SF88">
    <property type="entry name" value="CHOLINE TRANSPORTER-LIKE PROTEIN CTL1"/>
    <property type="match status" value="1"/>
</dbReference>
<proteinExistence type="inferred from homology"/>
<feature type="transmembrane region" description="Helical" evidence="6">
    <location>
        <begin position="370"/>
        <end position="390"/>
    </location>
</feature>
<name>A0A517LMY8_9PEZI</name>
<comment type="subcellular location">
    <subcellularLocation>
        <location evidence="6">Cell membrane</location>
        <topology evidence="6">Multi-pass membrane protein</topology>
    </subcellularLocation>
    <subcellularLocation>
        <location evidence="1">Membrane</location>
        <topology evidence="1">Multi-pass membrane protein</topology>
    </subcellularLocation>
</comment>
<feature type="region of interest" description="Disordered" evidence="7">
    <location>
        <begin position="1"/>
        <end position="287"/>
    </location>
</feature>
<keyword evidence="9" id="KW-1185">Reference proteome</keyword>
<feature type="transmembrane region" description="Helical" evidence="6">
    <location>
        <begin position="461"/>
        <end position="480"/>
    </location>
</feature>
<evidence type="ECO:0000256" key="1">
    <source>
        <dbReference type="ARBA" id="ARBA00004141"/>
    </source>
</evidence>
<dbReference type="Pfam" id="PF04515">
    <property type="entry name" value="Choline_transpo"/>
    <property type="match status" value="1"/>
</dbReference>
<comment type="function">
    <text evidence="6">Probably involved in transport through the plasma membrane.</text>
</comment>